<evidence type="ECO:0000313" key="3">
    <source>
        <dbReference type="EMBL" id="PZQ52697.1"/>
    </source>
</evidence>
<keyword evidence="2" id="KW-0472">Membrane</keyword>
<feature type="transmembrane region" description="Helical" evidence="2">
    <location>
        <begin position="12"/>
        <end position="35"/>
    </location>
</feature>
<organism evidence="3 4">
    <name type="scientific">Rhodovulum sulfidophilum</name>
    <name type="common">Rhodobacter sulfidophilus</name>
    <dbReference type="NCBI Taxonomy" id="35806"/>
    <lineage>
        <taxon>Bacteria</taxon>
        <taxon>Pseudomonadati</taxon>
        <taxon>Pseudomonadota</taxon>
        <taxon>Alphaproteobacteria</taxon>
        <taxon>Rhodobacterales</taxon>
        <taxon>Paracoccaceae</taxon>
        <taxon>Rhodovulum</taxon>
    </lineage>
</organism>
<dbReference type="InterPro" id="IPR007251">
    <property type="entry name" value="Iron_permease_Fet4"/>
</dbReference>
<dbReference type="Pfam" id="PF04120">
    <property type="entry name" value="Iron_permease"/>
    <property type="match status" value="1"/>
</dbReference>
<comment type="caution">
    <text evidence="3">The sequence shown here is derived from an EMBL/GenBank/DDBJ whole genome shotgun (WGS) entry which is preliminary data.</text>
</comment>
<feature type="compositionally biased region" description="Basic and acidic residues" evidence="1">
    <location>
        <begin position="104"/>
        <end position="113"/>
    </location>
</feature>
<gene>
    <name evidence="3" type="ORF">DI556_02190</name>
</gene>
<protein>
    <recommendedName>
        <fullName evidence="5">Low affinity iron permease family protein</fullName>
    </recommendedName>
</protein>
<accession>A0A2W5Q5P7</accession>
<evidence type="ECO:0000256" key="1">
    <source>
        <dbReference type="SAM" id="MobiDB-lite"/>
    </source>
</evidence>
<proteinExistence type="predicted"/>
<keyword evidence="2" id="KW-0812">Transmembrane</keyword>
<dbReference type="GO" id="GO:0055085">
    <property type="term" value="P:transmembrane transport"/>
    <property type="evidence" value="ECO:0007669"/>
    <property type="project" value="InterPro"/>
</dbReference>
<dbReference type="EMBL" id="QFPW01000001">
    <property type="protein sequence ID" value="PZQ52697.1"/>
    <property type="molecule type" value="Genomic_DNA"/>
</dbReference>
<evidence type="ECO:0000313" key="4">
    <source>
        <dbReference type="Proteomes" id="UP000249185"/>
    </source>
</evidence>
<dbReference type="Proteomes" id="UP000249185">
    <property type="component" value="Unassembled WGS sequence"/>
</dbReference>
<sequence length="231" mass="25473">MERMFTAIAGRIAGFAGQPLAFILALAAVVIWAVTGPVFGFSEAGQLVIHTGTTIVTILMVFPARNSQNRDAAARRAKLDEIPRALETARDALIGLERKTEKEIAAIRAEPRPPARPAPATGRRAGLRPDLINRSGARYRASHGPRRAGRRAPRSSPRACRDRARRSRPALPRCPRECCRSRPIPSCSARRAAGARRRYAPAARRSGRESSYRRPYSSSPFKGAHRPHRQF</sequence>
<evidence type="ECO:0000256" key="2">
    <source>
        <dbReference type="SAM" id="Phobius"/>
    </source>
</evidence>
<keyword evidence="2" id="KW-1133">Transmembrane helix</keyword>
<name>A0A2W5Q5P7_RHOSU</name>
<reference evidence="3 4" key="1">
    <citation type="submission" date="2017-08" db="EMBL/GenBank/DDBJ databases">
        <title>Infants hospitalized years apart are colonized by the same room-sourced microbial strains.</title>
        <authorList>
            <person name="Brooks B."/>
            <person name="Olm M.R."/>
            <person name="Firek B.A."/>
            <person name="Baker R."/>
            <person name="Thomas B.C."/>
            <person name="Morowitz M.J."/>
            <person name="Banfield J.F."/>
        </authorList>
    </citation>
    <scope>NUCLEOTIDE SEQUENCE [LARGE SCALE GENOMIC DNA]</scope>
    <source>
        <strain evidence="3">S2_005_002_R2_34</strain>
    </source>
</reference>
<evidence type="ECO:0008006" key="5">
    <source>
        <dbReference type="Google" id="ProtNLM"/>
    </source>
</evidence>
<feature type="region of interest" description="Disordered" evidence="1">
    <location>
        <begin position="187"/>
        <end position="231"/>
    </location>
</feature>
<feature type="compositionally biased region" description="Basic residues" evidence="1">
    <location>
        <begin position="140"/>
        <end position="153"/>
    </location>
</feature>
<feature type="region of interest" description="Disordered" evidence="1">
    <location>
        <begin position="104"/>
        <end position="175"/>
    </location>
</feature>
<feature type="transmembrane region" description="Helical" evidence="2">
    <location>
        <begin position="47"/>
        <end position="66"/>
    </location>
</feature>
<dbReference type="AlphaFoldDB" id="A0A2W5Q5P7"/>